<dbReference type="Pfam" id="PF05205">
    <property type="entry name" value="COMPASS-Shg1"/>
    <property type="match status" value="1"/>
</dbReference>
<sequence length="700" mass="79124">MAGPEEDVSDVQFAGLKRPSVDIESLQRKKFKTDELPLTAAQHGAIDDLLHAFKKKGAFDTIRKNLWADFHDGEGKADFTKLLVELAESEIDREPELLSRERGKAATLIEGAADRGDIYKTVEKSLDALASNHLPAILESVREVRRQGVGDEQAAREETAGNKTDEDYAAHVKEKRDEREKVYEEEMRKQREIEEEEKRRKAEEQRKQREIERKKEEEERARRREREEQRRAEQRLLAEQREKEHQERYERRRREEREKYRDYDRYRDRDRSRTRDRDSERDRDRDRYRRDRSPGYRSDRGLSPRQREVRKDKSATPKEPTPAPPVDEKSLEEAALQLLLREGEELAAKARQRPEFDFEEAEAIENGLKPPAKPKSSEAKNTPTKSGTPTGDGGDASRRRGSTTEERPKTRRPESRSRSKRRFSRFEEDRPDSREVSARPRERDTEDRPPVRDFQADLLSGDMTVIEIASESAIGLEMKESGDTTHIAGTPVETGETGIENGIGIGIVMTIVDVAVIILDLAHALDTVPALAPSVGIETENARRTETGSVIMTVTMTVTGEEIERANEVAIVSDLILGCPPHPGDGLGHNDAPGHDDGLLLKVFSISIATYHRPVTEVAPLGDDFALKSGQSGRSGSEMTGRGLLRSIGIYPVVVVVVVVRKTWNEIMNLKTAGLEGEARVVVEVAAANWQHAACIHLID</sequence>
<evidence type="ECO:0000313" key="3">
    <source>
        <dbReference type="EMBL" id="KAF9885105.1"/>
    </source>
</evidence>
<dbReference type="PANTHER" id="PTHR28034">
    <property type="entry name" value="SET1 COMPLEX COMPONENT SHG1"/>
    <property type="match status" value="1"/>
</dbReference>
<evidence type="ECO:0000256" key="1">
    <source>
        <dbReference type="SAM" id="MobiDB-lite"/>
    </source>
</evidence>
<dbReference type="InterPro" id="IPR055264">
    <property type="entry name" value="BOD1/SHG1_dom"/>
</dbReference>
<feature type="compositionally biased region" description="Basic and acidic residues" evidence="1">
    <location>
        <begin position="145"/>
        <end position="316"/>
    </location>
</feature>
<feature type="compositionally biased region" description="Basic and acidic residues" evidence="1">
    <location>
        <begin position="424"/>
        <end position="454"/>
    </location>
</feature>
<organism evidence="3 4">
    <name type="scientific">Aspergillus nanangensis</name>
    <dbReference type="NCBI Taxonomy" id="2582783"/>
    <lineage>
        <taxon>Eukaryota</taxon>
        <taxon>Fungi</taxon>
        <taxon>Dikarya</taxon>
        <taxon>Ascomycota</taxon>
        <taxon>Pezizomycotina</taxon>
        <taxon>Eurotiomycetes</taxon>
        <taxon>Eurotiomycetidae</taxon>
        <taxon>Eurotiales</taxon>
        <taxon>Aspergillaceae</taxon>
        <taxon>Aspergillus</taxon>
        <taxon>Aspergillus subgen. Circumdati</taxon>
    </lineage>
</organism>
<feature type="domain" description="BOD1/SHG1" evidence="2">
    <location>
        <begin position="49"/>
        <end position="149"/>
    </location>
</feature>
<accession>A0AAD4CET4</accession>
<proteinExistence type="predicted"/>
<dbReference type="EMBL" id="VCAU01000104">
    <property type="protein sequence ID" value="KAF9885105.1"/>
    <property type="molecule type" value="Genomic_DNA"/>
</dbReference>
<reference evidence="3" key="1">
    <citation type="journal article" date="2019" name="Beilstein J. Org. Chem.">
        <title>Nanangenines: drimane sesquiterpenoids as the dominant metabolite cohort of a novel Australian fungus, Aspergillus nanangensis.</title>
        <authorList>
            <person name="Lacey H.J."/>
            <person name="Gilchrist C.L.M."/>
            <person name="Crombie A."/>
            <person name="Kalaitzis J.A."/>
            <person name="Vuong D."/>
            <person name="Rutledge P.J."/>
            <person name="Turner P."/>
            <person name="Pitt J.I."/>
            <person name="Lacey E."/>
            <person name="Chooi Y.H."/>
            <person name="Piggott A.M."/>
        </authorList>
    </citation>
    <scope>NUCLEOTIDE SEQUENCE</scope>
    <source>
        <strain evidence="3">MST-FP2251</strain>
    </source>
</reference>
<evidence type="ECO:0000259" key="2">
    <source>
        <dbReference type="Pfam" id="PF05205"/>
    </source>
</evidence>
<comment type="caution">
    <text evidence="3">The sequence shown here is derived from an EMBL/GenBank/DDBJ whole genome shotgun (WGS) entry which is preliminary data.</text>
</comment>
<protein>
    <recommendedName>
        <fullName evidence="2">BOD1/SHG1 domain-containing protein</fullName>
    </recommendedName>
</protein>
<dbReference type="PANTHER" id="PTHR28034:SF1">
    <property type="entry name" value="NUCLEOMORPHIN"/>
    <property type="match status" value="1"/>
</dbReference>
<keyword evidence="4" id="KW-1185">Reference proteome</keyword>
<feature type="region of interest" description="Disordered" evidence="1">
    <location>
        <begin position="145"/>
        <end position="454"/>
    </location>
</feature>
<reference evidence="3" key="2">
    <citation type="submission" date="2020-02" db="EMBL/GenBank/DDBJ databases">
        <authorList>
            <person name="Gilchrist C.L.M."/>
            <person name="Chooi Y.-H."/>
        </authorList>
    </citation>
    <scope>NUCLEOTIDE SEQUENCE</scope>
    <source>
        <strain evidence="3">MST-FP2251</strain>
    </source>
</reference>
<evidence type="ECO:0000313" key="4">
    <source>
        <dbReference type="Proteomes" id="UP001194746"/>
    </source>
</evidence>
<name>A0AAD4CET4_ASPNN</name>
<feature type="compositionally biased region" description="Basic and acidic residues" evidence="1">
    <location>
        <begin position="341"/>
        <end position="356"/>
    </location>
</feature>
<gene>
    <name evidence="3" type="ORF">FE257_000745</name>
</gene>
<dbReference type="Proteomes" id="UP001194746">
    <property type="component" value="Unassembled WGS sequence"/>
</dbReference>
<dbReference type="AlphaFoldDB" id="A0AAD4CET4"/>
<feature type="compositionally biased region" description="Basic and acidic residues" evidence="1">
    <location>
        <begin position="395"/>
        <end position="417"/>
    </location>
</feature>